<evidence type="ECO:0000259" key="7">
    <source>
        <dbReference type="PROSITE" id="PS50850"/>
    </source>
</evidence>
<feature type="region of interest" description="Disordered" evidence="5">
    <location>
        <begin position="1"/>
        <end position="32"/>
    </location>
</feature>
<dbReference type="GO" id="GO:0022857">
    <property type="term" value="F:transmembrane transporter activity"/>
    <property type="evidence" value="ECO:0007669"/>
    <property type="project" value="InterPro"/>
</dbReference>
<keyword evidence="4 6" id="KW-0472">Membrane</keyword>
<dbReference type="GO" id="GO:0042908">
    <property type="term" value="P:xenobiotic transport"/>
    <property type="evidence" value="ECO:0007669"/>
    <property type="project" value="UniProtKB-ARBA"/>
</dbReference>
<comment type="subcellular location">
    <subcellularLocation>
        <location evidence="1">Membrane</location>
        <topology evidence="1">Multi-pass membrane protein</topology>
    </subcellularLocation>
</comment>
<feature type="transmembrane region" description="Helical" evidence="6">
    <location>
        <begin position="372"/>
        <end position="393"/>
    </location>
</feature>
<protein>
    <recommendedName>
        <fullName evidence="7">Major facilitator superfamily (MFS) profile domain-containing protein</fullName>
    </recommendedName>
</protein>
<keyword evidence="9" id="KW-1185">Reference proteome</keyword>
<feature type="transmembrane region" description="Helical" evidence="6">
    <location>
        <begin position="431"/>
        <end position="453"/>
    </location>
</feature>
<evidence type="ECO:0000256" key="5">
    <source>
        <dbReference type="SAM" id="MobiDB-lite"/>
    </source>
</evidence>
<comment type="caution">
    <text evidence="8">The sequence shown here is derived from an EMBL/GenBank/DDBJ whole genome shotgun (WGS) entry which is preliminary data.</text>
</comment>
<keyword evidence="3 6" id="KW-1133">Transmembrane helix</keyword>
<dbReference type="SUPFAM" id="SSF103473">
    <property type="entry name" value="MFS general substrate transporter"/>
    <property type="match status" value="1"/>
</dbReference>
<organism evidence="8 9">
    <name type="scientific">Trichomonascus ciferrii</name>
    <dbReference type="NCBI Taxonomy" id="44093"/>
    <lineage>
        <taxon>Eukaryota</taxon>
        <taxon>Fungi</taxon>
        <taxon>Dikarya</taxon>
        <taxon>Ascomycota</taxon>
        <taxon>Saccharomycotina</taxon>
        <taxon>Dipodascomycetes</taxon>
        <taxon>Dipodascales</taxon>
        <taxon>Trichomonascaceae</taxon>
        <taxon>Trichomonascus</taxon>
        <taxon>Trichomonascus ciferrii complex</taxon>
    </lineage>
</organism>
<feature type="transmembrane region" description="Helical" evidence="6">
    <location>
        <begin position="293"/>
        <end position="315"/>
    </location>
</feature>
<dbReference type="PROSITE" id="PS00216">
    <property type="entry name" value="SUGAR_TRANSPORT_1"/>
    <property type="match status" value="1"/>
</dbReference>
<evidence type="ECO:0000313" key="8">
    <source>
        <dbReference type="EMBL" id="KAA8915456.1"/>
    </source>
</evidence>
<dbReference type="OrthoDB" id="9986881at2759"/>
<dbReference type="InterPro" id="IPR005829">
    <property type="entry name" value="Sugar_transporter_CS"/>
</dbReference>
<evidence type="ECO:0000256" key="3">
    <source>
        <dbReference type="ARBA" id="ARBA00022989"/>
    </source>
</evidence>
<evidence type="ECO:0000256" key="1">
    <source>
        <dbReference type="ARBA" id="ARBA00004141"/>
    </source>
</evidence>
<accession>A0A642V6Q0</accession>
<dbReference type="GO" id="GO:0005886">
    <property type="term" value="C:plasma membrane"/>
    <property type="evidence" value="ECO:0007669"/>
    <property type="project" value="TreeGrafter"/>
</dbReference>
<sequence length="500" mass="55758">MSENEEPQHGSASHGTKRERKETDVGSVMSSEVHAKENNLVEWDSIDDKEDVRRMSNLRKWFITILLTVSALNFTALSSMWSTVSASIQKEFGSSFEVTVLGISLFMVCLASGPLLIAPLSEFYGRKPLYTISYLIYFATQFITAFGKNIGTLLVGRALSGFFGSVFLSNTPGTISDIFYPHQLTLPMTLFTIGPFVGPGLGPVISGFIVASVGYKWAFYVFLIWSGVLLVAVFFLVPETYAPILKVTKAKRLRKTTGNEKLYAEFEKKDKNILRAVRTNCTRPFLLLALDPMILLLCFYSGFLLAIVYFFFIAFPLVFEDVYGFKIQFVGLSFLGVTVGMVIGSLTAPIWHRIHQSLIEKNKGVPEPEMRLPQLCCGGLIIPIGLFFFAWTIYPSVHWMAPIVASGVFGLGCYLAFNTILSYLVDAYRQYAASTMAANVSVRCFMAAAFPLFGKQMLYGMTFHWAISFIGFISILLCPSGFLFFTYGKFLRSKSKFAST</sequence>
<feature type="domain" description="Major facilitator superfamily (MFS) profile" evidence="7">
    <location>
        <begin position="59"/>
        <end position="491"/>
    </location>
</feature>
<feature type="transmembrane region" description="Helical" evidence="6">
    <location>
        <begin position="129"/>
        <end position="146"/>
    </location>
</feature>
<dbReference type="CDD" id="cd17323">
    <property type="entry name" value="MFS_Tpo1_MDR_like"/>
    <property type="match status" value="1"/>
</dbReference>
<name>A0A642V6Q0_9ASCO</name>
<dbReference type="InterPro" id="IPR011701">
    <property type="entry name" value="MFS"/>
</dbReference>
<reference evidence="8" key="1">
    <citation type="journal article" date="2019" name="G3 (Bethesda)">
        <title>Genome Assemblies of Two Rare Opportunistic Yeast Pathogens: Diutina rugosa (syn. Candida rugosa) and Trichomonascus ciferrii (syn. Candida ciferrii).</title>
        <authorList>
            <person name="Mixao V."/>
            <person name="Saus E."/>
            <person name="Hansen A.P."/>
            <person name="Lass-Florl C."/>
            <person name="Gabaldon T."/>
        </authorList>
    </citation>
    <scope>NUCLEOTIDE SEQUENCE</scope>
    <source>
        <strain evidence="8">CBS 4856</strain>
    </source>
</reference>
<feature type="transmembrane region" description="Helical" evidence="6">
    <location>
        <begin position="190"/>
        <end position="211"/>
    </location>
</feature>
<evidence type="ECO:0000256" key="4">
    <source>
        <dbReference type="ARBA" id="ARBA00023136"/>
    </source>
</evidence>
<dbReference type="EMBL" id="SWFS01000163">
    <property type="protein sequence ID" value="KAA8915456.1"/>
    <property type="molecule type" value="Genomic_DNA"/>
</dbReference>
<feature type="transmembrane region" description="Helical" evidence="6">
    <location>
        <begin position="327"/>
        <end position="351"/>
    </location>
</feature>
<dbReference type="AlphaFoldDB" id="A0A642V6Q0"/>
<dbReference type="Gene3D" id="1.20.1250.20">
    <property type="entry name" value="MFS general substrate transporter like domains"/>
    <property type="match status" value="1"/>
</dbReference>
<dbReference type="InterPro" id="IPR036259">
    <property type="entry name" value="MFS_trans_sf"/>
</dbReference>
<dbReference type="InterPro" id="IPR020846">
    <property type="entry name" value="MFS_dom"/>
</dbReference>
<dbReference type="FunFam" id="1.20.1250.20:FF:000082">
    <property type="entry name" value="MFS multidrug transporter, putative"/>
    <property type="match status" value="1"/>
</dbReference>
<feature type="transmembrane region" description="Helical" evidence="6">
    <location>
        <begin position="217"/>
        <end position="237"/>
    </location>
</feature>
<dbReference type="VEuPathDB" id="FungiDB:TRICI_002377"/>
<feature type="transmembrane region" description="Helical" evidence="6">
    <location>
        <begin position="96"/>
        <end position="117"/>
    </location>
</feature>
<dbReference type="PANTHER" id="PTHR23502">
    <property type="entry name" value="MAJOR FACILITATOR SUPERFAMILY"/>
    <property type="match status" value="1"/>
</dbReference>
<gene>
    <name evidence="8" type="ORF">TRICI_002377</name>
</gene>
<evidence type="ECO:0000256" key="6">
    <source>
        <dbReference type="SAM" id="Phobius"/>
    </source>
</evidence>
<evidence type="ECO:0000313" key="9">
    <source>
        <dbReference type="Proteomes" id="UP000761534"/>
    </source>
</evidence>
<feature type="transmembrane region" description="Helical" evidence="6">
    <location>
        <begin position="399"/>
        <end position="424"/>
    </location>
</feature>
<proteinExistence type="predicted"/>
<feature type="transmembrane region" description="Helical" evidence="6">
    <location>
        <begin position="61"/>
        <end position="84"/>
    </location>
</feature>
<dbReference type="Pfam" id="PF07690">
    <property type="entry name" value="MFS_1"/>
    <property type="match status" value="1"/>
</dbReference>
<evidence type="ECO:0000256" key="2">
    <source>
        <dbReference type="ARBA" id="ARBA00022692"/>
    </source>
</evidence>
<dbReference type="GO" id="GO:0140115">
    <property type="term" value="P:export across plasma membrane"/>
    <property type="evidence" value="ECO:0007669"/>
    <property type="project" value="UniProtKB-ARBA"/>
</dbReference>
<dbReference type="Proteomes" id="UP000761534">
    <property type="component" value="Unassembled WGS sequence"/>
</dbReference>
<dbReference type="PROSITE" id="PS50850">
    <property type="entry name" value="MFS"/>
    <property type="match status" value="1"/>
</dbReference>
<keyword evidence="2 6" id="KW-0812">Transmembrane</keyword>
<feature type="transmembrane region" description="Helical" evidence="6">
    <location>
        <begin position="465"/>
        <end position="487"/>
    </location>
</feature>
<dbReference type="PANTHER" id="PTHR23502:SF7">
    <property type="entry name" value="DRUG_PROTON ANTIPORTER YHK8-RELATED"/>
    <property type="match status" value="1"/>
</dbReference>